<keyword evidence="2" id="KW-0812">Transmembrane</keyword>
<evidence type="ECO:0000256" key="2">
    <source>
        <dbReference type="SAM" id="Phobius"/>
    </source>
</evidence>
<protein>
    <submittedName>
        <fullName evidence="3">BnaC06g00380D protein</fullName>
    </submittedName>
</protein>
<reference evidence="3 4" key="1">
    <citation type="journal article" date="2014" name="Science">
        <title>Plant genetics. Early allopolyploid evolution in the post-Neolithic Brassica napus oilseed genome.</title>
        <authorList>
            <person name="Chalhoub B."/>
            <person name="Denoeud F."/>
            <person name="Liu S."/>
            <person name="Parkin I.A."/>
            <person name="Tang H."/>
            <person name="Wang X."/>
            <person name="Chiquet J."/>
            <person name="Belcram H."/>
            <person name="Tong C."/>
            <person name="Samans B."/>
            <person name="Correa M."/>
            <person name="Da Silva C."/>
            <person name="Just J."/>
            <person name="Falentin C."/>
            <person name="Koh C.S."/>
            <person name="Le Clainche I."/>
            <person name="Bernard M."/>
            <person name="Bento P."/>
            <person name="Noel B."/>
            <person name="Labadie K."/>
            <person name="Alberti A."/>
            <person name="Charles M."/>
            <person name="Arnaud D."/>
            <person name="Guo H."/>
            <person name="Daviaud C."/>
            <person name="Alamery S."/>
            <person name="Jabbari K."/>
            <person name="Zhao M."/>
            <person name="Edger P.P."/>
            <person name="Chelaifa H."/>
            <person name="Tack D."/>
            <person name="Lassalle G."/>
            <person name="Mestiri I."/>
            <person name="Schnel N."/>
            <person name="Le Paslier M.C."/>
            <person name="Fan G."/>
            <person name="Renault V."/>
            <person name="Bayer P.E."/>
            <person name="Golicz A.A."/>
            <person name="Manoli S."/>
            <person name="Lee T.H."/>
            <person name="Thi V.H."/>
            <person name="Chalabi S."/>
            <person name="Hu Q."/>
            <person name="Fan C."/>
            <person name="Tollenaere R."/>
            <person name="Lu Y."/>
            <person name="Battail C."/>
            <person name="Shen J."/>
            <person name="Sidebottom C.H."/>
            <person name="Wang X."/>
            <person name="Canaguier A."/>
            <person name="Chauveau A."/>
            <person name="Berard A."/>
            <person name="Deniot G."/>
            <person name="Guan M."/>
            <person name="Liu Z."/>
            <person name="Sun F."/>
            <person name="Lim Y.P."/>
            <person name="Lyons E."/>
            <person name="Town C.D."/>
            <person name="Bancroft I."/>
            <person name="Wang X."/>
            <person name="Meng J."/>
            <person name="Ma J."/>
            <person name="Pires J.C."/>
            <person name="King G.J."/>
            <person name="Brunel D."/>
            <person name="Delourme R."/>
            <person name="Renard M."/>
            <person name="Aury J.M."/>
            <person name="Adams K.L."/>
            <person name="Batley J."/>
            <person name="Snowdon R.J."/>
            <person name="Tost J."/>
            <person name="Edwards D."/>
            <person name="Zhou Y."/>
            <person name="Hua W."/>
            <person name="Sharpe A.G."/>
            <person name="Paterson A.H."/>
            <person name="Guan C."/>
            <person name="Wincker P."/>
        </authorList>
    </citation>
    <scope>NUCLEOTIDE SEQUENCE [LARGE SCALE GENOMIC DNA]</scope>
    <source>
        <strain evidence="4">cv. Darmor-bzh</strain>
    </source>
</reference>
<feature type="region of interest" description="Disordered" evidence="1">
    <location>
        <begin position="1"/>
        <end position="82"/>
    </location>
</feature>
<dbReference type="EMBL" id="LK032070">
    <property type="protein sequence ID" value="CDY17105.1"/>
    <property type="molecule type" value="Genomic_DNA"/>
</dbReference>
<proteinExistence type="predicted"/>
<dbReference type="InterPro" id="IPR055301">
    <property type="entry name" value="Lea14-like_2"/>
</dbReference>
<organism evidence="3 4">
    <name type="scientific">Brassica napus</name>
    <name type="common">Rape</name>
    <dbReference type="NCBI Taxonomy" id="3708"/>
    <lineage>
        <taxon>Eukaryota</taxon>
        <taxon>Viridiplantae</taxon>
        <taxon>Streptophyta</taxon>
        <taxon>Embryophyta</taxon>
        <taxon>Tracheophyta</taxon>
        <taxon>Spermatophyta</taxon>
        <taxon>Magnoliopsida</taxon>
        <taxon>eudicotyledons</taxon>
        <taxon>Gunneridae</taxon>
        <taxon>Pentapetalae</taxon>
        <taxon>rosids</taxon>
        <taxon>malvids</taxon>
        <taxon>Brassicales</taxon>
        <taxon>Brassicaceae</taxon>
        <taxon>Brassiceae</taxon>
        <taxon>Brassica</taxon>
    </lineage>
</organism>
<evidence type="ECO:0000313" key="4">
    <source>
        <dbReference type="Proteomes" id="UP000028999"/>
    </source>
</evidence>
<dbReference type="STRING" id="3708.A0A078FRJ9"/>
<evidence type="ECO:0000313" key="3">
    <source>
        <dbReference type="EMBL" id="CDY17105.1"/>
    </source>
</evidence>
<keyword evidence="2" id="KW-0472">Membrane</keyword>
<keyword evidence="2" id="KW-1133">Transmembrane helix</keyword>
<gene>
    <name evidence="3" type="primary">BnaC06g00380D</name>
    <name evidence="3" type="ORF">GSBRNA2T00095151001</name>
</gene>
<dbReference type="PANTHER" id="PTHR31852">
    <property type="entry name" value="LATE EMBRYOGENESIS ABUNDANT (LEA) HYDROXYPROLINE-RICH GLYCOPROTEIN FAMILY"/>
    <property type="match status" value="1"/>
</dbReference>
<dbReference type="Gramene" id="CDY17105">
    <property type="protein sequence ID" value="CDY17105"/>
    <property type="gene ID" value="GSBRNA2T00095151001"/>
</dbReference>
<sequence length="285" mass="31595">MHAKTDSEVTSIAASSPARSPRRPVYYVQSPSRDSHDGEKTATSFHSTPVLKSSSTRFSGSLKPGSRKVNDGSKRKGHGGEKQWKECAMIEEEGLLGDGERDRGVPRRCYVLAFIVGFFMLFGLFSLILYGAAKPQKPKITVKSITFETLKIQAGQDAGGVGTDMITMNATLRMLYRNTGTFFGVHVTSTPVDLSFSQMKIGSGSIKKFYQSRKSQRTVLVHVIGERIPLYGRAPLSFVVRSRAYVLGRLVKPKFLKKIECDINFEHKNLNKHIPITKNCTVTTV</sequence>
<keyword evidence="4" id="KW-1185">Reference proteome</keyword>
<dbReference type="PaxDb" id="3708-A0A078FRJ9"/>
<name>A0A078FRJ9_BRANA</name>
<feature type="transmembrane region" description="Helical" evidence="2">
    <location>
        <begin position="110"/>
        <end position="133"/>
    </location>
</feature>
<dbReference type="Proteomes" id="UP000028999">
    <property type="component" value="Unassembled WGS sequence"/>
</dbReference>
<dbReference type="OMA" id="RIQCSIT"/>
<accession>A0A078FRJ9</accession>
<evidence type="ECO:0000256" key="1">
    <source>
        <dbReference type="SAM" id="MobiDB-lite"/>
    </source>
</evidence>
<feature type="compositionally biased region" description="Basic and acidic residues" evidence="1">
    <location>
        <begin position="68"/>
        <end position="82"/>
    </location>
</feature>
<feature type="compositionally biased region" description="Polar residues" evidence="1">
    <location>
        <begin position="41"/>
        <end position="59"/>
    </location>
</feature>
<dbReference type="AlphaFoldDB" id="A0A078FRJ9"/>